<proteinExistence type="predicted"/>
<sequence>MYKCIECGKSWLPEELLSGRCPHCKSDDVVELQPRVTTHHEAYTNRIFRDMQAN</sequence>
<evidence type="ECO:0000313" key="1">
    <source>
        <dbReference type="EMBL" id="QJA96436.1"/>
    </source>
</evidence>
<protein>
    <submittedName>
        <fullName evidence="1">Uncharacterized protein</fullName>
    </submittedName>
</protein>
<gene>
    <name evidence="1" type="ORF">MM415B08709_0006</name>
</gene>
<name>A0A6M3LME2_9ZZZZ</name>
<reference evidence="1" key="1">
    <citation type="submission" date="2020-03" db="EMBL/GenBank/DDBJ databases">
        <title>The deep terrestrial virosphere.</title>
        <authorList>
            <person name="Holmfeldt K."/>
            <person name="Nilsson E."/>
            <person name="Simone D."/>
            <person name="Lopez-Fernandez M."/>
            <person name="Wu X."/>
            <person name="de Brujin I."/>
            <person name="Lundin D."/>
            <person name="Andersson A."/>
            <person name="Bertilsson S."/>
            <person name="Dopson M."/>
        </authorList>
    </citation>
    <scope>NUCLEOTIDE SEQUENCE</scope>
    <source>
        <strain evidence="1">MM415B08709</strain>
    </source>
</reference>
<organism evidence="1">
    <name type="scientific">viral metagenome</name>
    <dbReference type="NCBI Taxonomy" id="1070528"/>
    <lineage>
        <taxon>unclassified sequences</taxon>
        <taxon>metagenomes</taxon>
        <taxon>organismal metagenomes</taxon>
    </lineage>
</organism>
<dbReference type="EMBL" id="MT143400">
    <property type="protein sequence ID" value="QJA96436.1"/>
    <property type="molecule type" value="Genomic_DNA"/>
</dbReference>
<dbReference type="AlphaFoldDB" id="A0A6M3LME2"/>
<accession>A0A6M3LME2</accession>
<dbReference type="Gene3D" id="2.20.28.30">
    <property type="entry name" value="RNA polymerase ii, chain L"/>
    <property type="match status" value="1"/>
</dbReference>